<sequence length="222" mass="23781">MKKIILMLFVFATQLNFGQTTIKLNDFDELKVFDQLNVTLIPSNENKIVITGTNQGNVETVNKNGLLKVRISLTKILEDNKDLKVTLYFKNIEIIDANEGSNVSCNTVFKQISMVLSAQEGARIEAELDVDKASIKAYSGGIISLMGNAVTQKVSINSGGILKAKDLVTSQTTINISAGGSADINATTLVDAKVNAGGSISIYGKPKQIKQQALAGGTITEK</sequence>
<dbReference type="OrthoDB" id="704821at2"/>
<gene>
    <name evidence="2" type="ORF">SAMN05443549_101558</name>
</gene>
<dbReference type="InterPro" id="IPR021255">
    <property type="entry name" value="DUF2807"/>
</dbReference>
<feature type="domain" description="Putative auto-transporter adhesin head GIN" evidence="1">
    <location>
        <begin position="26"/>
        <end position="206"/>
    </location>
</feature>
<dbReference type="AlphaFoldDB" id="A0A1M5F090"/>
<keyword evidence="3" id="KW-1185">Reference proteome</keyword>
<dbReference type="RefSeq" id="WP_073367740.1">
    <property type="nucleotide sequence ID" value="NZ_FQWB01000001.1"/>
</dbReference>
<name>A0A1M5F090_9FLAO</name>
<dbReference type="STRING" id="468056.SAMN05443549_101558"/>
<evidence type="ECO:0000313" key="3">
    <source>
        <dbReference type="Proteomes" id="UP000184516"/>
    </source>
</evidence>
<proteinExistence type="predicted"/>
<dbReference type="Gene3D" id="2.160.20.120">
    <property type="match status" value="1"/>
</dbReference>
<dbReference type="EMBL" id="FQWB01000001">
    <property type="protein sequence ID" value="SHF84672.1"/>
    <property type="molecule type" value="Genomic_DNA"/>
</dbReference>
<protein>
    <submittedName>
        <fullName evidence="2">Putative auto-transporter adhesin, head GIN domain</fullName>
    </submittedName>
</protein>
<dbReference type="Pfam" id="PF10988">
    <property type="entry name" value="DUF2807"/>
    <property type="match status" value="1"/>
</dbReference>
<reference evidence="3" key="1">
    <citation type="submission" date="2016-11" db="EMBL/GenBank/DDBJ databases">
        <authorList>
            <person name="Varghese N."/>
            <person name="Submissions S."/>
        </authorList>
    </citation>
    <scope>NUCLEOTIDE SEQUENCE [LARGE SCALE GENOMIC DNA]</scope>
    <source>
        <strain evidence="3">DSM 19978</strain>
    </source>
</reference>
<evidence type="ECO:0000313" key="2">
    <source>
        <dbReference type="EMBL" id="SHF84672.1"/>
    </source>
</evidence>
<evidence type="ECO:0000259" key="1">
    <source>
        <dbReference type="Pfam" id="PF10988"/>
    </source>
</evidence>
<organism evidence="2 3">
    <name type="scientific">Flavobacterium fluvii</name>
    <dbReference type="NCBI Taxonomy" id="468056"/>
    <lineage>
        <taxon>Bacteria</taxon>
        <taxon>Pseudomonadati</taxon>
        <taxon>Bacteroidota</taxon>
        <taxon>Flavobacteriia</taxon>
        <taxon>Flavobacteriales</taxon>
        <taxon>Flavobacteriaceae</taxon>
        <taxon>Flavobacterium</taxon>
    </lineage>
</organism>
<accession>A0A1M5F090</accession>
<dbReference type="Proteomes" id="UP000184516">
    <property type="component" value="Unassembled WGS sequence"/>
</dbReference>